<dbReference type="OrthoDB" id="72637at2759"/>
<reference evidence="2 3" key="1">
    <citation type="journal article" date="2016" name="Nat. Commun.">
        <title>Extremotolerant tardigrade genome and improved radiotolerance of human cultured cells by tardigrade-unique protein.</title>
        <authorList>
            <person name="Hashimoto T."/>
            <person name="Horikawa D.D."/>
            <person name="Saito Y."/>
            <person name="Kuwahara H."/>
            <person name="Kozuka-Hata H."/>
            <person name="Shin-I T."/>
            <person name="Minakuchi Y."/>
            <person name="Ohishi K."/>
            <person name="Motoyama A."/>
            <person name="Aizu T."/>
            <person name="Enomoto A."/>
            <person name="Kondo K."/>
            <person name="Tanaka S."/>
            <person name="Hara Y."/>
            <person name="Koshikawa S."/>
            <person name="Sagara H."/>
            <person name="Miura T."/>
            <person name="Yokobori S."/>
            <person name="Miyagawa K."/>
            <person name="Suzuki Y."/>
            <person name="Kubo T."/>
            <person name="Oyama M."/>
            <person name="Kohara Y."/>
            <person name="Fujiyama A."/>
            <person name="Arakawa K."/>
            <person name="Katayama T."/>
            <person name="Toyoda A."/>
            <person name="Kunieda T."/>
        </authorList>
    </citation>
    <scope>NUCLEOTIDE SEQUENCE [LARGE SCALE GENOMIC DNA]</scope>
    <source>
        <strain evidence="2 3">YOKOZUNA-1</strain>
    </source>
</reference>
<gene>
    <name evidence="2" type="primary">RvY_03419-1</name>
    <name evidence="2" type="synonym">RvY_03419.1</name>
    <name evidence="2" type="ORF">RvY_03419</name>
</gene>
<evidence type="ECO:0000313" key="2">
    <source>
        <dbReference type="EMBL" id="GAU91099.1"/>
    </source>
</evidence>
<accession>A0A1D1UMZ3</accession>
<feature type="compositionally biased region" description="Basic and acidic residues" evidence="1">
    <location>
        <begin position="158"/>
        <end position="181"/>
    </location>
</feature>
<protein>
    <submittedName>
        <fullName evidence="2">Uncharacterized protein</fullName>
    </submittedName>
</protein>
<keyword evidence="3" id="KW-1185">Reference proteome</keyword>
<evidence type="ECO:0000313" key="3">
    <source>
        <dbReference type="Proteomes" id="UP000186922"/>
    </source>
</evidence>
<dbReference type="Proteomes" id="UP000186922">
    <property type="component" value="Unassembled WGS sequence"/>
</dbReference>
<feature type="region of interest" description="Disordered" evidence="1">
    <location>
        <begin position="116"/>
        <end position="200"/>
    </location>
</feature>
<evidence type="ECO:0000256" key="1">
    <source>
        <dbReference type="SAM" id="MobiDB-lite"/>
    </source>
</evidence>
<comment type="caution">
    <text evidence="2">The sequence shown here is derived from an EMBL/GenBank/DDBJ whole genome shotgun (WGS) entry which is preliminary data.</text>
</comment>
<dbReference type="EMBL" id="BDGG01000002">
    <property type="protein sequence ID" value="GAU91099.1"/>
    <property type="molecule type" value="Genomic_DNA"/>
</dbReference>
<sequence>MAKESPSTKDFFKAIHDLDLLDLVDSKNPYFASRPSAIFEKPLDSRAVINRVNTLVTAFRGDGLKKKVKSGTEEQYGRIAELLNRVVAAIDDSKKQKDTKTQAEAFKSKERDYAGEAIMVEGEKGRSGRRNKAADNLDDEAEKEEFLREMGGDEQDWETEKDYRENKRAEADEKAENGENKPKKRRTSRPSKPSKMEVSDDKFIKLFEETAKRKYAFKEAESKRVYDLEAKKLELREKELEIERFRIEMGCKKLYPPLEF</sequence>
<dbReference type="AlphaFoldDB" id="A0A1D1UMZ3"/>
<name>A0A1D1UMZ3_RAMVA</name>
<proteinExistence type="predicted"/>
<organism evidence="2 3">
    <name type="scientific">Ramazzottius varieornatus</name>
    <name type="common">Water bear</name>
    <name type="synonym">Tardigrade</name>
    <dbReference type="NCBI Taxonomy" id="947166"/>
    <lineage>
        <taxon>Eukaryota</taxon>
        <taxon>Metazoa</taxon>
        <taxon>Ecdysozoa</taxon>
        <taxon>Tardigrada</taxon>
        <taxon>Eutardigrada</taxon>
        <taxon>Parachela</taxon>
        <taxon>Hypsibioidea</taxon>
        <taxon>Ramazzottiidae</taxon>
        <taxon>Ramazzottius</taxon>
    </lineage>
</organism>